<protein>
    <submittedName>
        <fullName evidence="1">Uncharacterized protein</fullName>
    </submittedName>
</protein>
<evidence type="ECO:0000313" key="1">
    <source>
        <dbReference type="EMBL" id="WDI05202.1"/>
    </source>
</evidence>
<name>A0ABY7XKZ0_9BACL</name>
<reference evidence="1 2" key="1">
    <citation type="submission" date="2023-02" db="EMBL/GenBank/DDBJ databases">
        <title>Pathogen: clinical or host-associated sample.</title>
        <authorList>
            <person name="Hergert J."/>
            <person name="Casey R."/>
            <person name="Wagner J."/>
            <person name="Young E.L."/>
            <person name="Oakeson K.F."/>
        </authorList>
    </citation>
    <scope>NUCLEOTIDE SEQUENCE [LARGE SCALE GENOMIC DNA]</scope>
    <source>
        <strain evidence="1 2">2022CK-00829</strain>
        <plasmid evidence="1 2">unnamed1</plasmid>
    </source>
</reference>
<dbReference type="EMBL" id="CP118109">
    <property type="protein sequence ID" value="WDI05202.1"/>
    <property type="molecule type" value="Genomic_DNA"/>
</dbReference>
<dbReference type="RefSeq" id="WP_047913027.1">
    <property type="nucleotide sequence ID" value="NZ_CP118109.1"/>
</dbReference>
<proteinExistence type="predicted"/>
<dbReference type="Proteomes" id="UP001221519">
    <property type="component" value="Plasmid unnamed1"/>
</dbReference>
<keyword evidence="1" id="KW-0614">Plasmid</keyword>
<geneLocation type="plasmid" evidence="1 2">
    <name>unnamed1</name>
</geneLocation>
<organism evidence="1 2">
    <name type="scientific">Paenibacillus urinalis</name>
    <dbReference type="NCBI Taxonomy" id="521520"/>
    <lineage>
        <taxon>Bacteria</taxon>
        <taxon>Bacillati</taxon>
        <taxon>Bacillota</taxon>
        <taxon>Bacilli</taxon>
        <taxon>Bacillales</taxon>
        <taxon>Paenibacillaceae</taxon>
        <taxon>Paenibacillus</taxon>
    </lineage>
</organism>
<gene>
    <name evidence="1" type="ORF">PUW25_25680</name>
</gene>
<accession>A0ABY7XKZ0</accession>
<sequence>MPKEQFFNYSSVLEIALSTQSINSNNIQYQEEELKVANVIFNNNSVSDEQLDNISFEGIKRLFEEINYTATLEDGEEYTPNMLRDSIYQHVYMREFIFELKKMQRVRQPVKFF</sequence>
<evidence type="ECO:0000313" key="2">
    <source>
        <dbReference type="Proteomes" id="UP001221519"/>
    </source>
</evidence>
<keyword evidence="2" id="KW-1185">Reference proteome</keyword>